<dbReference type="GO" id="GO:0003676">
    <property type="term" value="F:nucleic acid binding"/>
    <property type="evidence" value="ECO:0007669"/>
    <property type="project" value="InterPro"/>
</dbReference>
<dbReference type="OrthoDB" id="6760484at2759"/>
<reference evidence="1" key="1">
    <citation type="submission" date="2019-08" db="EMBL/GenBank/DDBJ databases">
        <title>The genome of the North American firefly Photinus pyralis.</title>
        <authorList>
            <consortium name="Photinus pyralis genome working group"/>
            <person name="Fallon T.R."/>
            <person name="Sander Lower S.E."/>
            <person name="Weng J.-K."/>
        </authorList>
    </citation>
    <scope>NUCLEOTIDE SEQUENCE</scope>
    <source>
        <strain evidence="1">TRF0915ILg1</strain>
        <tissue evidence="1">Whole body</tissue>
    </source>
</reference>
<dbReference type="EMBL" id="VTPC01000529">
    <property type="protein sequence ID" value="KAF2905470.1"/>
    <property type="molecule type" value="Genomic_DNA"/>
</dbReference>
<sequence length="516" mass="59655">MAVIGGPVKLPPDLDLQSSNAAKEWKFWKSTFEDYLVATGQDEAQDKVKLSILCYLIGQTNEDKALRDKILMGIRDPSTREALLRIDLLTLEKVITFCRTSEQSKQQSQQFQSDSHEINFIKKNKKGKNMISNNGDQKFVSSNNKMNKNKFQCRRCGTLHGLRQCPTYGQICRKCGIKNHFAISCKVKNVKTIECNSNSSSTSDLFVNTIRVNNVHHKQNHAWDEIVIIKIDTRADVSIMPLKVDSQFKIRPTNYVLKAFEGSTLKPTGVVRLHCNYKDNLPFVSHECKTYYREKDISIFTCSPHHHRSNGMAGKAVSVAKQILRKSMEDRTDYRESIMERLRILLPVISTKLEPKVQTHIYDFLRRQQITYKNNYDKSSKKSFTNFKKGDKVVIKTDNEKTWQKATKIKKANESRSYWIQRHADLKMLRRNTKHIKPSYTKLNNNKKLNPELYPECSYFKHTNELNQLVVQNDASVDAEDNNRGNVVTKPPIENQQINIKSRSGRIVRPPNRLNL</sequence>
<protein>
    <recommendedName>
        <fullName evidence="3">Integrase catalytic domain-containing protein</fullName>
    </recommendedName>
</protein>
<accession>A0A8K0DS52</accession>
<evidence type="ECO:0000313" key="2">
    <source>
        <dbReference type="Proteomes" id="UP000801492"/>
    </source>
</evidence>
<dbReference type="AlphaFoldDB" id="A0A8K0DS52"/>
<proteinExistence type="predicted"/>
<organism evidence="1 2">
    <name type="scientific">Ignelater luminosus</name>
    <name type="common">Cucubano</name>
    <name type="synonym">Pyrophorus luminosus</name>
    <dbReference type="NCBI Taxonomy" id="2038154"/>
    <lineage>
        <taxon>Eukaryota</taxon>
        <taxon>Metazoa</taxon>
        <taxon>Ecdysozoa</taxon>
        <taxon>Arthropoda</taxon>
        <taxon>Hexapoda</taxon>
        <taxon>Insecta</taxon>
        <taxon>Pterygota</taxon>
        <taxon>Neoptera</taxon>
        <taxon>Endopterygota</taxon>
        <taxon>Coleoptera</taxon>
        <taxon>Polyphaga</taxon>
        <taxon>Elateriformia</taxon>
        <taxon>Elateroidea</taxon>
        <taxon>Elateridae</taxon>
        <taxon>Agrypninae</taxon>
        <taxon>Pyrophorini</taxon>
        <taxon>Ignelater</taxon>
    </lineage>
</organism>
<name>A0A8K0DS52_IGNLU</name>
<evidence type="ECO:0000313" key="1">
    <source>
        <dbReference type="EMBL" id="KAF2905470.1"/>
    </source>
</evidence>
<keyword evidence="2" id="KW-1185">Reference proteome</keyword>
<dbReference type="Proteomes" id="UP000801492">
    <property type="component" value="Unassembled WGS sequence"/>
</dbReference>
<dbReference type="InterPro" id="IPR036397">
    <property type="entry name" value="RNaseH_sf"/>
</dbReference>
<evidence type="ECO:0008006" key="3">
    <source>
        <dbReference type="Google" id="ProtNLM"/>
    </source>
</evidence>
<dbReference type="PANTHER" id="PTHR37984">
    <property type="entry name" value="PROTEIN CBG26694"/>
    <property type="match status" value="1"/>
</dbReference>
<comment type="caution">
    <text evidence="1">The sequence shown here is derived from an EMBL/GenBank/DDBJ whole genome shotgun (WGS) entry which is preliminary data.</text>
</comment>
<dbReference type="PANTHER" id="PTHR37984:SF5">
    <property type="entry name" value="PROTEIN NYNRIN-LIKE"/>
    <property type="match status" value="1"/>
</dbReference>
<dbReference type="Gene3D" id="3.30.420.10">
    <property type="entry name" value="Ribonuclease H-like superfamily/Ribonuclease H"/>
    <property type="match status" value="1"/>
</dbReference>
<dbReference type="InterPro" id="IPR050951">
    <property type="entry name" value="Retrovirus_Pol_polyprotein"/>
</dbReference>
<gene>
    <name evidence="1" type="ORF">ILUMI_00703</name>
</gene>